<organism evidence="10 11">
    <name type="scientific">Clostridium carboxidivorans P7</name>
    <dbReference type="NCBI Taxonomy" id="536227"/>
    <lineage>
        <taxon>Bacteria</taxon>
        <taxon>Bacillati</taxon>
        <taxon>Bacillota</taxon>
        <taxon>Clostridia</taxon>
        <taxon>Eubacteriales</taxon>
        <taxon>Clostridiaceae</taxon>
        <taxon>Clostridium</taxon>
    </lineage>
</organism>
<evidence type="ECO:0000256" key="6">
    <source>
        <dbReference type="ARBA" id="ARBA00022989"/>
    </source>
</evidence>
<comment type="subcellular location">
    <subcellularLocation>
        <location evidence="1 8">Cell membrane</location>
        <topology evidence="1 8">Multi-pass membrane protein</topology>
    </subcellularLocation>
</comment>
<keyword evidence="3 8" id="KW-0813">Transport</keyword>
<evidence type="ECO:0000256" key="9">
    <source>
        <dbReference type="SAM" id="Phobius"/>
    </source>
</evidence>
<sequence>MKKKLTIRDIIYSSLLATIISILGYVIIPLPFSPIPITGQSLAVMLAGCVLTPFQAGLSMFTFLLLGCVGIPVFSGGRAGIGTLLGPSGGYFIGYLLGAIIISILTRKNKSFTGMFAGCVIGGIVLVHIIGAAWLGFITNIGIKKAFITGSLPFLPGDLLKAIVATFISSRLNKELKRN</sequence>
<evidence type="ECO:0000256" key="4">
    <source>
        <dbReference type="ARBA" id="ARBA00022475"/>
    </source>
</evidence>
<dbReference type="OrthoDB" id="9803495at2"/>
<dbReference type="PANTHER" id="PTHR34295:SF4">
    <property type="entry name" value="BIOTIN TRANSPORTER BIOY-RELATED"/>
    <property type="match status" value="1"/>
</dbReference>
<evidence type="ECO:0000256" key="8">
    <source>
        <dbReference type="PIRNR" id="PIRNR016661"/>
    </source>
</evidence>
<feature type="transmembrane region" description="Helical" evidence="9">
    <location>
        <begin position="12"/>
        <end position="32"/>
    </location>
</feature>
<dbReference type="AlphaFoldDB" id="C6PW51"/>
<dbReference type="eggNOG" id="COG1268">
    <property type="taxonomic scope" value="Bacteria"/>
</dbReference>
<dbReference type="PIRSF" id="PIRSF016661">
    <property type="entry name" value="BioY"/>
    <property type="match status" value="1"/>
</dbReference>
<keyword evidence="11" id="KW-1185">Reference proteome</keyword>
<dbReference type="EMBL" id="ACVI01000051">
    <property type="protein sequence ID" value="EET86530.1"/>
    <property type="molecule type" value="Genomic_DNA"/>
</dbReference>
<evidence type="ECO:0000256" key="2">
    <source>
        <dbReference type="ARBA" id="ARBA00010692"/>
    </source>
</evidence>
<reference evidence="10 11" key="1">
    <citation type="submission" date="2009-06" db="EMBL/GenBank/DDBJ databases">
        <title>The draft genome of Clostridium carboxidivorans P7.</title>
        <authorList>
            <consortium name="US DOE Joint Genome Institute (JGI-PGF)"/>
            <person name="Lucas S."/>
            <person name="Copeland A."/>
            <person name="Lapidus A."/>
            <person name="Glavina del Rio T."/>
            <person name="Tice H."/>
            <person name="Bruce D."/>
            <person name="Goodwin L."/>
            <person name="Pitluck S."/>
            <person name="Larimer F."/>
            <person name="Land M.L."/>
            <person name="Hauser L."/>
            <person name="Hemme C.L."/>
        </authorList>
    </citation>
    <scope>NUCLEOTIDE SEQUENCE [LARGE SCALE GENOMIC DNA]</scope>
    <source>
        <strain evidence="10 11">P7</strain>
    </source>
</reference>
<dbReference type="GO" id="GO:0005886">
    <property type="term" value="C:plasma membrane"/>
    <property type="evidence" value="ECO:0007669"/>
    <property type="project" value="UniProtKB-SubCell"/>
</dbReference>
<dbReference type="PATRIC" id="fig|536227.13.peg.895"/>
<comment type="caution">
    <text evidence="10">The sequence shown here is derived from an EMBL/GenBank/DDBJ whole genome shotgun (WGS) entry which is preliminary data.</text>
</comment>
<dbReference type="PANTHER" id="PTHR34295">
    <property type="entry name" value="BIOTIN TRANSPORTER BIOY"/>
    <property type="match status" value="1"/>
</dbReference>
<keyword evidence="5 9" id="KW-0812">Transmembrane</keyword>
<feature type="transmembrane region" description="Helical" evidence="9">
    <location>
        <begin position="44"/>
        <end position="69"/>
    </location>
</feature>
<name>C6PW51_9CLOT</name>
<evidence type="ECO:0000256" key="1">
    <source>
        <dbReference type="ARBA" id="ARBA00004651"/>
    </source>
</evidence>
<accession>C6PW51</accession>
<dbReference type="Pfam" id="PF02632">
    <property type="entry name" value="BioY"/>
    <property type="match status" value="1"/>
</dbReference>
<gene>
    <name evidence="10" type="ORF">CcarbDRAFT_3018</name>
</gene>
<dbReference type="STRING" id="536227.Ccar_04225"/>
<evidence type="ECO:0000256" key="3">
    <source>
        <dbReference type="ARBA" id="ARBA00022448"/>
    </source>
</evidence>
<feature type="transmembrane region" description="Helical" evidence="9">
    <location>
        <begin position="112"/>
        <end position="137"/>
    </location>
</feature>
<dbReference type="Proteomes" id="UP000004198">
    <property type="component" value="Unassembled WGS sequence"/>
</dbReference>
<proteinExistence type="inferred from homology"/>
<keyword evidence="4 8" id="KW-1003">Cell membrane</keyword>
<evidence type="ECO:0000313" key="10">
    <source>
        <dbReference type="EMBL" id="EET86530.1"/>
    </source>
</evidence>
<dbReference type="Gene3D" id="1.10.1760.20">
    <property type="match status" value="1"/>
</dbReference>
<evidence type="ECO:0000313" key="11">
    <source>
        <dbReference type="Proteomes" id="UP000004198"/>
    </source>
</evidence>
<dbReference type="KEGG" id="cck:Ccar_04225"/>
<protein>
    <recommendedName>
        <fullName evidence="8">Biotin transporter</fullName>
    </recommendedName>
</protein>
<keyword evidence="7 8" id="KW-0472">Membrane</keyword>
<evidence type="ECO:0000256" key="7">
    <source>
        <dbReference type="ARBA" id="ARBA00023136"/>
    </source>
</evidence>
<evidence type="ECO:0000256" key="5">
    <source>
        <dbReference type="ARBA" id="ARBA00022692"/>
    </source>
</evidence>
<feature type="transmembrane region" description="Helical" evidence="9">
    <location>
        <begin position="81"/>
        <end position="106"/>
    </location>
</feature>
<dbReference type="RefSeq" id="WP_007061903.1">
    <property type="nucleotide sequence ID" value="NZ_ACVI01000051.1"/>
</dbReference>
<comment type="similarity">
    <text evidence="2 8">Belongs to the BioY family.</text>
</comment>
<dbReference type="InterPro" id="IPR003784">
    <property type="entry name" value="BioY"/>
</dbReference>
<keyword evidence="6 9" id="KW-1133">Transmembrane helix</keyword>
<dbReference type="GO" id="GO:0015225">
    <property type="term" value="F:biotin transmembrane transporter activity"/>
    <property type="evidence" value="ECO:0007669"/>
    <property type="project" value="UniProtKB-UniRule"/>
</dbReference>